<keyword evidence="2" id="KW-1185">Reference proteome</keyword>
<dbReference type="Proteomes" id="UP000235114">
    <property type="component" value="Unassembled WGS sequence"/>
</dbReference>
<evidence type="ECO:0008006" key="3">
    <source>
        <dbReference type="Google" id="ProtNLM"/>
    </source>
</evidence>
<feature type="non-terminal residue" evidence="1">
    <location>
        <position position="1"/>
    </location>
</feature>
<accession>A0ABX4SXL1</accession>
<evidence type="ECO:0000313" key="2">
    <source>
        <dbReference type="Proteomes" id="UP000235114"/>
    </source>
</evidence>
<gene>
    <name evidence="1" type="ORF">CVD25_23065</name>
</gene>
<organism evidence="1 2">
    <name type="scientific">Bacillus canaveralius</name>
    <dbReference type="NCBI Taxonomy" id="1403243"/>
    <lineage>
        <taxon>Bacteria</taxon>
        <taxon>Bacillati</taxon>
        <taxon>Bacillota</taxon>
        <taxon>Bacilli</taxon>
        <taxon>Bacillales</taxon>
        <taxon>Bacillaceae</taxon>
        <taxon>Bacillus</taxon>
    </lineage>
</organism>
<proteinExistence type="predicted"/>
<sequence>AMAFSFSFIKATTSFSSSFDDGFCVFFSESFAFSFLAWVVSFRSSSEGAEDAVSVETGSSAVASF</sequence>
<reference evidence="1 2" key="1">
    <citation type="submission" date="2017-12" db="EMBL/GenBank/DDBJ databases">
        <title>Comparative Functional Genomics of Dry Heat Resistant strains isolated from the Viking Spacecraft.</title>
        <authorList>
            <person name="Seuylemezian A."/>
            <person name="Cooper K."/>
            <person name="Vaishampayan P."/>
        </authorList>
    </citation>
    <scope>NUCLEOTIDE SEQUENCE [LARGE SCALE GENOMIC DNA]</scope>
    <source>
        <strain evidence="1 2">ATCC 29669</strain>
    </source>
</reference>
<name>A0ABX4SXL1_9BACI</name>
<dbReference type="EMBL" id="PGVD01000113">
    <property type="protein sequence ID" value="PLR88012.1"/>
    <property type="molecule type" value="Genomic_DNA"/>
</dbReference>
<dbReference type="RefSeq" id="WP_219620163.1">
    <property type="nucleotide sequence ID" value="NZ_PGVD01000113.1"/>
</dbReference>
<comment type="caution">
    <text evidence="1">The sequence shown here is derived from an EMBL/GenBank/DDBJ whole genome shotgun (WGS) entry which is preliminary data.</text>
</comment>
<evidence type="ECO:0000313" key="1">
    <source>
        <dbReference type="EMBL" id="PLR88012.1"/>
    </source>
</evidence>
<protein>
    <recommendedName>
        <fullName evidence="3">Secreted protein</fullName>
    </recommendedName>
</protein>